<dbReference type="PANTHER" id="PTHR46889:SF4">
    <property type="entry name" value="TRANSPOSASE INSO FOR INSERTION SEQUENCE ELEMENT IS911B-RELATED"/>
    <property type="match status" value="1"/>
</dbReference>
<dbReference type="NCBIfam" id="NF033516">
    <property type="entry name" value="transpos_IS3"/>
    <property type="match status" value="1"/>
</dbReference>
<proteinExistence type="predicted"/>
<organism evidence="3 4">
    <name type="scientific">Nocardia africana</name>
    <dbReference type="NCBI Taxonomy" id="134964"/>
    <lineage>
        <taxon>Bacteria</taxon>
        <taxon>Bacillati</taxon>
        <taxon>Actinomycetota</taxon>
        <taxon>Actinomycetes</taxon>
        <taxon>Mycobacteriales</taxon>
        <taxon>Nocardiaceae</taxon>
        <taxon>Nocardia</taxon>
    </lineage>
</organism>
<dbReference type="InterPro" id="IPR036397">
    <property type="entry name" value="RNaseH_sf"/>
</dbReference>
<evidence type="ECO:0000259" key="2">
    <source>
        <dbReference type="PROSITE" id="PS50994"/>
    </source>
</evidence>
<keyword evidence="1" id="KW-0175">Coiled coil</keyword>
<dbReference type="Gene3D" id="1.10.10.60">
    <property type="entry name" value="Homeodomain-like"/>
    <property type="match status" value="1"/>
</dbReference>
<dbReference type="Gene3D" id="3.30.420.10">
    <property type="entry name" value="Ribonuclease H-like superfamily/Ribonuclease H"/>
    <property type="match status" value="1"/>
</dbReference>
<dbReference type="Pfam" id="PF00665">
    <property type="entry name" value="rve"/>
    <property type="match status" value="1"/>
</dbReference>
<evidence type="ECO:0000313" key="3">
    <source>
        <dbReference type="EMBL" id="MFF0456114.1"/>
    </source>
</evidence>
<feature type="coiled-coil region" evidence="1">
    <location>
        <begin position="58"/>
        <end position="85"/>
    </location>
</feature>
<dbReference type="InterPro" id="IPR001584">
    <property type="entry name" value="Integrase_cat-core"/>
</dbReference>
<keyword evidence="4" id="KW-1185">Reference proteome</keyword>
<dbReference type="RefSeq" id="WP_387253029.1">
    <property type="nucleotide sequence ID" value="NZ_JBIALX010000009.1"/>
</dbReference>
<protein>
    <submittedName>
        <fullName evidence="3">IS3 family transposase</fullName>
    </submittedName>
</protein>
<sequence>MPKPYPKEFREDVVRVARNRDEGVTLDQIAADFGIHPMTLSKWMRQADIDDGNKPGPTRTESAELRDARRRIRLLEQENEVLRRAAAYLSQAQLPKRLYPLVKELAAGGIPVAVTCRVLQLARQPYYRWLAEPVTAGEIAQAYQANALFDAHRDDPEFGYRFLADEAREAGESMAERTAWRICSTNRWWSVFGKPRRGKNSKPGPPVHDDLVQRNFTADRPNLLWLTDITEHRTGEGKLYLCAVKDVFSNRIVGYSIDSRMKSRLAVTALNNAVARRGDVAGCVVHSDRGSQFRSRRFVHTINRHRMAGSMGRVAAAGDNAAMESFFSLLQRNVLDRQRWDTREQLRIAIVTWIERTYHRRRRQARIGRLTPIEYETIMTPAAIQAA</sequence>
<name>A0ABW6NLT4_9NOCA</name>
<dbReference type="PANTHER" id="PTHR46889">
    <property type="entry name" value="TRANSPOSASE INSF FOR INSERTION SEQUENCE IS3B-RELATED"/>
    <property type="match status" value="1"/>
</dbReference>
<comment type="caution">
    <text evidence="3">The sequence shown here is derived from an EMBL/GenBank/DDBJ whole genome shotgun (WGS) entry which is preliminary data.</text>
</comment>
<feature type="domain" description="Integrase catalytic" evidence="2">
    <location>
        <begin position="217"/>
        <end position="380"/>
    </location>
</feature>
<gene>
    <name evidence="3" type="ORF">ACFYTH_22345</name>
</gene>
<dbReference type="Pfam" id="PF13333">
    <property type="entry name" value="rve_2"/>
    <property type="match status" value="1"/>
</dbReference>
<reference evidence="3 4" key="1">
    <citation type="submission" date="2024-10" db="EMBL/GenBank/DDBJ databases">
        <title>The Natural Products Discovery Center: Release of the First 8490 Sequenced Strains for Exploring Actinobacteria Biosynthetic Diversity.</title>
        <authorList>
            <person name="Kalkreuter E."/>
            <person name="Kautsar S.A."/>
            <person name="Yang D."/>
            <person name="Bader C.D."/>
            <person name="Teijaro C.N."/>
            <person name="Fluegel L."/>
            <person name="Davis C.M."/>
            <person name="Simpson J.R."/>
            <person name="Lauterbach L."/>
            <person name="Steele A.D."/>
            <person name="Gui C."/>
            <person name="Meng S."/>
            <person name="Li G."/>
            <person name="Viehrig K."/>
            <person name="Ye F."/>
            <person name="Su P."/>
            <person name="Kiefer A.F."/>
            <person name="Nichols A."/>
            <person name="Cepeda A.J."/>
            <person name="Yan W."/>
            <person name="Fan B."/>
            <person name="Jiang Y."/>
            <person name="Adhikari A."/>
            <person name="Zheng C.-J."/>
            <person name="Schuster L."/>
            <person name="Cowan T.M."/>
            <person name="Smanski M.J."/>
            <person name="Chevrette M.G."/>
            <person name="De Carvalho L.P.S."/>
            <person name="Shen B."/>
        </authorList>
    </citation>
    <scope>NUCLEOTIDE SEQUENCE [LARGE SCALE GENOMIC DNA]</scope>
    <source>
        <strain evidence="3 4">NPDC004550</strain>
    </source>
</reference>
<dbReference type="SUPFAM" id="SSF46689">
    <property type="entry name" value="Homeodomain-like"/>
    <property type="match status" value="1"/>
</dbReference>
<dbReference type="Pfam" id="PF01527">
    <property type="entry name" value="HTH_Tnp_1"/>
    <property type="match status" value="1"/>
</dbReference>
<dbReference type="Proteomes" id="UP001601521">
    <property type="component" value="Unassembled WGS sequence"/>
</dbReference>
<dbReference type="PROSITE" id="PS50994">
    <property type="entry name" value="INTEGRASE"/>
    <property type="match status" value="1"/>
</dbReference>
<evidence type="ECO:0000313" key="4">
    <source>
        <dbReference type="Proteomes" id="UP001601521"/>
    </source>
</evidence>
<dbReference type="InterPro" id="IPR012337">
    <property type="entry name" value="RNaseH-like_sf"/>
</dbReference>
<dbReference type="InterPro" id="IPR050900">
    <property type="entry name" value="Transposase_IS3/IS150/IS904"/>
</dbReference>
<accession>A0ABW6NLT4</accession>
<dbReference type="EMBL" id="JBIALX010000009">
    <property type="protein sequence ID" value="MFF0456114.1"/>
    <property type="molecule type" value="Genomic_DNA"/>
</dbReference>
<dbReference type="InterPro" id="IPR002514">
    <property type="entry name" value="Transposase_8"/>
</dbReference>
<evidence type="ECO:0000256" key="1">
    <source>
        <dbReference type="SAM" id="Coils"/>
    </source>
</evidence>
<dbReference type="InterPro" id="IPR009057">
    <property type="entry name" value="Homeodomain-like_sf"/>
</dbReference>
<dbReference type="SUPFAM" id="SSF53098">
    <property type="entry name" value="Ribonuclease H-like"/>
    <property type="match status" value="1"/>
</dbReference>
<dbReference type="InterPro" id="IPR048020">
    <property type="entry name" value="Transpos_IS3"/>
</dbReference>